<keyword evidence="2" id="KW-1133">Transmembrane helix</keyword>
<evidence type="ECO:0000259" key="3">
    <source>
        <dbReference type="PROSITE" id="PS50213"/>
    </source>
</evidence>
<reference evidence="4 5" key="1">
    <citation type="submission" date="2016-03" db="EMBL/GenBank/DDBJ databases">
        <authorList>
            <person name="Ploux O."/>
        </authorList>
    </citation>
    <scope>NUCLEOTIDE SEQUENCE [LARGE SCALE GENOMIC DNA]</scope>
    <source>
        <strain evidence="4 5">UAMH 11012</strain>
    </source>
</reference>
<dbReference type="SUPFAM" id="SSF82153">
    <property type="entry name" value="FAS1 domain"/>
    <property type="match status" value="2"/>
</dbReference>
<dbReference type="PANTHER" id="PTHR10900:SF77">
    <property type="entry name" value="FI19380P1"/>
    <property type="match status" value="1"/>
</dbReference>
<dbReference type="AlphaFoldDB" id="A0A1L7X9T8"/>
<dbReference type="Proteomes" id="UP000184330">
    <property type="component" value="Unassembled WGS sequence"/>
</dbReference>
<name>A0A1L7X9T8_9HELO</name>
<keyword evidence="2" id="KW-0812">Transmembrane</keyword>
<organism evidence="4 5">
    <name type="scientific">Phialocephala subalpina</name>
    <dbReference type="NCBI Taxonomy" id="576137"/>
    <lineage>
        <taxon>Eukaryota</taxon>
        <taxon>Fungi</taxon>
        <taxon>Dikarya</taxon>
        <taxon>Ascomycota</taxon>
        <taxon>Pezizomycotina</taxon>
        <taxon>Leotiomycetes</taxon>
        <taxon>Helotiales</taxon>
        <taxon>Mollisiaceae</taxon>
        <taxon>Phialocephala</taxon>
        <taxon>Phialocephala fortinii species complex</taxon>
    </lineage>
</organism>
<sequence>MSSSIPLIYTLDAIPNLSTLTSYINASAKLTELVTTANNFTFLAPTNAAFQEWFSSTGNQTFGDIEATLQYHLLNGSYSTVNFNEQPQFISTALNNATYTNVTIAPPGQRVELISSASGPEILSSNKTVSTIGQSNTICLGGLIQVINTVLRIPTSLINLFAQANLNYFVAILNQANFLAVNNTGLIAFVNNVTTTPNLTFLCPNSNTSLAQFTNISKSLSAQDLEDLFNYHIVYDFVGYSTSLTNGTTKKTAQGTDIIFTRDAEDNIYVNQIKVTQTDYMTVNGVFHVLDGILDRNNVSIPAFIPRANATSAPAPSSGGLSTGAIVAISVVIPVAVIAALAGFLFWFFRRRKQRKEAEIAELAGYRAPEGVAKPRDGTGELDATDRAGEMEGDEGKKELDAETARRELEGGVAASELPSPPPPVELDATPWNGKSISEHTTPSTAVVSPVTGTDTASRGEVTPVTGETTPATTHANPAREP</sequence>
<dbReference type="InterPro" id="IPR050904">
    <property type="entry name" value="Adhesion/Biosynth-related"/>
</dbReference>
<dbReference type="InterPro" id="IPR036378">
    <property type="entry name" value="FAS1_dom_sf"/>
</dbReference>
<evidence type="ECO:0000313" key="4">
    <source>
        <dbReference type="EMBL" id="CZR61808.1"/>
    </source>
</evidence>
<dbReference type="PROSITE" id="PS50213">
    <property type="entry name" value="FAS1"/>
    <property type="match status" value="1"/>
</dbReference>
<dbReference type="Gene3D" id="2.30.180.10">
    <property type="entry name" value="FAS1 domain"/>
    <property type="match status" value="2"/>
</dbReference>
<keyword evidence="5" id="KW-1185">Reference proteome</keyword>
<feature type="compositionally biased region" description="Low complexity" evidence="1">
    <location>
        <begin position="441"/>
        <end position="476"/>
    </location>
</feature>
<dbReference type="InterPro" id="IPR000782">
    <property type="entry name" value="FAS1_domain"/>
</dbReference>
<evidence type="ECO:0000256" key="2">
    <source>
        <dbReference type="SAM" id="Phobius"/>
    </source>
</evidence>
<feature type="compositionally biased region" description="Basic and acidic residues" evidence="1">
    <location>
        <begin position="373"/>
        <end position="410"/>
    </location>
</feature>
<dbReference type="SMART" id="SM00554">
    <property type="entry name" value="FAS1"/>
    <property type="match status" value="2"/>
</dbReference>
<dbReference type="GO" id="GO:0000329">
    <property type="term" value="C:fungal-type vacuole membrane"/>
    <property type="evidence" value="ECO:0007669"/>
    <property type="project" value="TreeGrafter"/>
</dbReference>
<dbReference type="OrthoDB" id="286301at2759"/>
<keyword evidence="2" id="KW-0472">Membrane</keyword>
<evidence type="ECO:0000256" key="1">
    <source>
        <dbReference type="SAM" id="MobiDB-lite"/>
    </source>
</evidence>
<accession>A0A1L7X9T8</accession>
<feature type="region of interest" description="Disordered" evidence="1">
    <location>
        <begin position="370"/>
        <end position="482"/>
    </location>
</feature>
<evidence type="ECO:0000313" key="5">
    <source>
        <dbReference type="Proteomes" id="UP000184330"/>
    </source>
</evidence>
<dbReference type="CDD" id="cd12087">
    <property type="entry name" value="TM_EGFR-like"/>
    <property type="match status" value="1"/>
</dbReference>
<dbReference type="STRING" id="576137.A0A1L7X9T8"/>
<feature type="domain" description="FAS1" evidence="3">
    <location>
        <begin position="4"/>
        <end position="294"/>
    </location>
</feature>
<feature type="transmembrane region" description="Helical" evidence="2">
    <location>
        <begin position="325"/>
        <end position="349"/>
    </location>
</feature>
<dbReference type="GO" id="GO:0016236">
    <property type="term" value="P:macroautophagy"/>
    <property type="evidence" value="ECO:0007669"/>
    <property type="project" value="TreeGrafter"/>
</dbReference>
<dbReference type="EMBL" id="FJOG01000019">
    <property type="protein sequence ID" value="CZR61808.1"/>
    <property type="molecule type" value="Genomic_DNA"/>
</dbReference>
<gene>
    <name evidence="4" type="ORF">PAC_11705</name>
</gene>
<proteinExistence type="predicted"/>
<dbReference type="Pfam" id="PF02469">
    <property type="entry name" value="Fasciclin"/>
    <property type="match status" value="2"/>
</dbReference>
<protein>
    <recommendedName>
        <fullName evidence="3">FAS1 domain-containing protein</fullName>
    </recommendedName>
</protein>
<dbReference type="PANTHER" id="PTHR10900">
    <property type="entry name" value="PERIOSTIN-RELATED"/>
    <property type="match status" value="1"/>
</dbReference>